<dbReference type="GO" id="GO:0003677">
    <property type="term" value="F:DNA binding"/>
    <property type="evidence" value="ECO:0007669"/>
    <property type="project" value="UniProtKB-UniRule"/>
</dbReference>
<dbReference type="Gene3D" id="1.10.150.130">
    <property type="match status" value="1"/>
</dbReference>
<evidence type="ECO:0000259" key="5">
    <source>
        <dbReference type="PROSITE" id="PS51898"/>
    </source>
</evidence>
<dbReference type="EMBL" id="JABBNB010000005">
    <property type="protein sequence ID" value="NMO00787.1"/>
    <property type="molecule type" value="Genomic_DNA"/>
</dbReference>
<dbReference type="Gene3D" id="1.10.443.10">
    <property type="entry name" value="Intergrase catalytic core"/>
    <property type="match status" value="1"/>
</dbReference>
<name>A0A848KS41_9ACTN</name>
<protein>
    <submittedName>
        <fullName evidence="7">Tyrosine-type recombinase/integrase</fullName>
    </submittedName>
</protein>
<comment type="similarity">
    <text evidence="1">Belongs to the 'phage' integrase family.</text>
</comment>
<keyword evidence="8" id="KW-1185">Reference proteome</keyword>
<dbReference type="SUPFAM" id="SSF56349">
    <property type="entry name" value="DNA breaking-rejoining enzymes"/>
    <property type="match status" value="1"/>
</dbReference>
<gene>
    <name evidence="7" type="ORF">HH308_06110</name>
</gene>
<dbReference type="InterPro" id="IPR002104">
    <property type="entry name" value="Integrase_catalytic"/>
</dbReference>
<comment type="caution">
    <text evidence="7">The sequence shown here is derived from an EMBL/GenBank/DDBJ whole genome shotgun (WGS) entry which is preliminary data.</text>
</comment>
<evidence type="ECO:0000256" key="1">
    <source>
        <dbReference type="ARBA" id="ARBA00008857"/>
    </source>
</evidence>
<keyword evidence="2 4" id="KW-0238">DNA-binding</keyword>
<evidence type="ECO:0000313" key="8">
    <source>
        <dbReference type="Proteomes" id="UP000550729"/>
    </source>
</evidence>
<dbReference type="GO" id="GO:0006310">
    <property type="term" value="P:DNA recombination"/>
    <property type="evidence" value="ECO:0007669"/>
    <property type="project" value="UniProtKB-KW"/>
</dbReference>
<evidence type="ECO:0000256" key="4">
    <source>
        <dbReference type="PROSITE-ProRule" id="PRU01248"/>
    </source>
</evidence>
<dbReference type="AlphaFoldDB" id="A0A848KS41"/>
<dbReference type="InterPro" id="IPR011010">
    <property type="entry name" value="DNA_brk_join_enz"/>
</dbReference>
<evidence type="ECO:0000256" key="2">
    <source>
        <dbReference type="ARBA" id="ARBA00023125"/>
    </source>
</evidence>
<accession>A0A848KS41</accession>
<evidence type="ECO:0000259" key="6">
    <source>
        <dbReference type="PROSITE" id="PS51900"/>
    </source>
</evidence>
<dbReference type="RefSeq" id="WP_170193295.1">
    <property type="nucleotide sequence ID" value="NZ_JABBNB010000005.1"/>
</dbReference>
<feature type="domain" description="Tyr recombinase" evidence="5">
    <location>
        <begin position="97"/>
        <end position="260"/>
    </location>
</feature>
<sequence length="264" mass="29917">MNEIAMWMTHLHAEGKANRTIKDRRIVLTRFATDLGRPIINATTEDIAEWLGRDDLSPVTRSVYHSMLKNFYAWAIATGRRDDNPILPIRPAKRPRRQPRPITIEQFKRLTATTDVQLRAMVLLGSLQGFRVHEIARFHARHLDPEARTIEVTGKGGATYILPVHDAILAIAHRMPKGYWFPSQRAVHIGGRTVTQRLRLHMIAQRVPGTPHCLRHFYGTELVAGGADLRVAQELLRHASLQTTAIYVATTDDRKRAAIDRLAA</sequence>
<organism evidence="7 8">
    <name type="scientific">Gordonia asplenii</name>
    <dbReference type="NCBI Taxonomy" id="2725283"/>
    <lineage>
        <taxon>Bacteria</taxon>
        <taxon>Bacillati</taxon>
        <taxon>Actinomycetota</taxon>
        <taxon>Actinomycetes</taxon>
        <taxon>Mycobacteriales</taxon>
        <taxon>Gordoniaceae</taxon>
        <taxon>Gordonia</taxon>
    </lineage>
</organism>
<dbReference type="PROSITE" id="PS51900">
    <property type="entry name" value="CB"/>
    <property type="match status" value="1"/>
</dbReference>
<keyword evidence="3" id="KW-0233">DNA recombination</keyword>
<dbReference type="PANTHER" id="PTHR30349:SF64">
    <property type="entry name" value="PROPHAGE INTEGRASE INTD-RELATED"/>
    <property type="match status" value="1"/>
</dbReference>
<dbReference type="Proteomes" id="UP000550729">
    <property type="component" value="Unassembled WGS sequence"/>
</dbReference>
<reference evidence="7 8" key="1">
    <citation type="submission" date="2020-04" db="EMBL/GenBank/DDBJ databases">
        <title>Gordonia sp. nov. TBRC 11910.</title>
        <authorList>
            <person name="Suriyachadkun C."/>
        </authorList>
    </citation>
    <scope>NUCLEOTIDE SEQUENCE [LARGE SCALE GENOMIC DNA]</scope>
    <source>
        <strain evidence="7 8">TBRC 11910</strain>
    </source>
</reference>
<evidence type="ECO:0000256" key="3">
    <source>
        <dbReference type="ARBA" id="ARBA00023172"/>
    </source>
</evidence>
<feature type="domain" description="Core-binding (CB)" evidence="6">
    <location>
        <begin position="1"/>
        <end position="76"/>
    </location>
</feature>
<dbReference type="PROSITE" id="PS51898">
    <property type="entry name" value="TYR_RECOMBINASE"/>
    <property type="match status" value="1"/>
</dbReference>
<dbReference type="InterPro" id="IPR013762">
    <property type="entry name" value="Integrase-like_cat_sf"/>
</dbReference>
<dbReference type="PANTHER" id="PTHR30349">
    <property type="entry name" value="PHAGE INTEGRASE-RELATED"/>
    <property type="match status" value="1"/>
</dbReference>
<evidence type="ECO:0000313" key="7">
    <source>
        <dbReference type="EMBL" id="NMO00787.1"/>
    </source>
</evidence>
<dbReference type="GO" id="GO:0015074">
    <property type="term" value="P:DNA integration"/>
    <property type="evidence" value="ECO:0007669"/>
    <property type="project" value="InterPro"/>
</dbReference>
<dbReference type="InterPro" id="IPR050090">
    <property type="entry name" value="Tyrosine_recombinase_XerCD"/>
</dbReference>
<proteinExistence type="inferred from homology"/>
<dbReference type="InterPro" id="IPR044068">
    <property type="entry name" value="CB"/>
</dbReference>
<dbReference type="Pfam" id="PF00589">
    <property type="entry name" value="Phage_integrase"/>
    <property type="match status" value="1"/>
</dbReference>
<dbReference type="InterPro" id="IPR010998">
    <property type="entry name" value="Integrase_recombinase_N"/>
</dbReference>